<accession>A0A941J6B4</accession>
<gene>
    <name evidence="1" type="ORF">KEH51_06300</name>
</gene>
<name>A0A941J6B4_9BACI</name>
<protein>
    <submittedName>
        <fullName evidence="1">Uncharacterized protein</fullName>
    </submittedName>
</protein>
<evidence type="ECO:0000313" key="1">
    <source>
        <dbReference type="EMBL" id="MBR8644385.1"/>
    </source>
</evidence>
<reference evidence="1" key="1">
    <citation type="submission" date="2021-04" db="EMBL/GenBank/DDBJ databases">
        <title>Whole genome sequencing of Enterococci isolates from hospitalized patients.</title>
        <authorList>
            <person name="Ogoti B.M."/>
            <person name="Onyambu F.G."/>
        </authorList>
    </citation>
    <scope>NUCLEOTIDE SEQUENCE</scope>
    <source>
        <strain evidence="1">242</strain>
    </source>
</reference>
<sequence>MFNAHTAVVLDTSGAFYMVNDRREIKEKRFEGVTFMPIRKVHQPL</sequence>
<comment type="caution">
    <text evidence="1">The sequence shown here is derived from an EMBL/GenBank/DDBJ whole genome shotgun (WGS) entry which is preliminary data.</text>
</comment>
<dbReference type="AlphaFoldDB" id="A0A941J6B4"/>
<evidence type="ECO:0000313" key="2">
    <source>
        <dbReference type="Proteomes" id="UP000680045"/>
    </source>
</evidence>
<dbReference type="EMBL" id="JAGTPW010000008">
    <property type="protein sequence ID" value="MBR8644385.1"/>
    <property type="molecule type" value="Genomic_DNA"/>
</dbReference>
<dbReference type="Proteomes" id="UP000680045">
    <property type="component" value="Unassembled WGS sequence"/>
</dbReference>
<proteinExistence type="predicted"/>
<organism evidence="1 2">
    <name type="scientific">Peribacillus frigoritolerans</name>
    <dbReference type="NCBI Taxonomy" id="450367"/>
    <lineage>
        <taxon>Bacteria</taxon>
        <taxon>Bacillati</taxon>
        <taxon>Bacillota</taxon>
        <taxon>Bacilli</taxon>
        <taxon>Bacillales</taxon>
        <taxon>Bacillaceae</taxon>
        <taxon>Peribacillus</taxon>
    </lineage>
</organism>